<dbReference type="AlphaFoldDB" id="A0A6A4IBE9"/>
<evidence type="ECO:0000313" key="3">
    <source>
        <dbReference type="Proteomes" id="UP000799118"/>
    </source>
</evidence>
<name>A0A6A4IBE9_9AGAR</name>
<dbReference type="Proteomes" id="UP000799118">
    <property type="component" value="Unassembled WGS sequence"/>
</dbReference>
<keyword evidence="3" id="KW-1185">Reference proteome</keyword>
<dbReference type="EMBL" id="ML769397">
    <property type="protein sequence ID" value="KAE9407133.1"/>
    <property type="molecule type" value="Genomic_DNA"/>
</dbReference>
<accession>A0A6A4IBE9</accession>
<dbReference type="Pfam" id="PF13966">
    <property type="entry name" value="zf-RVT"/>
    <property type="match status" value="1"/>
</dbReference>
<dbReference type="InterPro" id="IPR026960">
    <property type="entry name" value="RVT-Znf"/>
</dbReference>
<evidence type="ECO:0000259" key="1">
    <source>
        <dbReference type="Pfam" id="PF13966"/>
    </source>
</evidence>
<feature type="domain" description="Reverse transcriptase zinc-binding" evidence="1">
    <location>
        <begin position="7"/>
        <end position="45"/>
    </location>
</feature>
<proteinExistence type="predicted"/>
<organism evidence="2 3">
    <name type="scientific">Gymnopus androsaceus JB14</name>
    <dbReference type="NCBI Taxonomy" id="1447944"/>
    <lineage>
        <taxon>Eukaryota</taxon>
        <taxon>Fungi</taxon>
        <taxon>Dikarya</taxon>
        <taxon>Basidiomycota</taxon>
        <taxon>Agaricomycotina</taxon>
        <taxon>Agaricomycetes</taxon>
        <taxon>Agaricomycetidae</taxon>
        <taxon>Agaricales</taxon>
        <taxon>Marasmiineae</taxon>
        <taxon>Omphalotaceae</taxon>
        <taxon>Gymnopus</taxon>
    </lineage>
</organism>
<gene>
    <name evidence="2" type="ORF">BT96DRAFT_746098</name>
</gene>
<reference evidence="2" key="1">
    <citation type="journal article" date="2019" name="Environ. Microbiol.">
        <title>Fungal ecological strategies reflected in gene transcription - a case study of two litter decomposers.</title>
        <authorList>
            <person name="Barbi F."/>
            <person name="Kohler A."/>
            <person name="Barry K."/>
            <person name="Baskaran P."/>
            <person name="Daum C."/>
            <person name="Fauchery L."/>
            <person name="Ihrmark K."/>
            <person name="Kuo A."/>
            <person name="LaButti K."/>
            <person name="Lipzen A."/>
            <person name="Morin E."/>
            <person name="Grigoriev I.V."/>
            <person name="Henrissat B."/>
            <person name="Lindahl B."/>
            <person name="Martin F."/>
        </authorList>
    </citation>
    <scope>NUCLEOTIDE SEQUENCE</scope>
    <source>
        <strain evidence="2">JB14</strain>
    </source>
</reference>
<protein>
    <recommendedName>
        <fullName evidence="1">Reverse transcriptase zinc-binding domain-containing protein</fullName>
    </recommendedName>
</protein>
<evidence type="ECO:0000313" key="2">
    <source>
        <dbReference type="EMBL" id="KAE9407133.1"/>
    </source>
</evidence>
<feature type="non-terminal residue" evidence="2">
    <location>
        <position position="87"/>
    </location>
</feature>
<feature type="non-terminal residue" evidence="2">
    <location>
        <position position="1"/>
    </location>
</feature>
<sequence length="87" mass="10134">LTQIRTGHIPLNSHLHRIQLADSPDCPCCKRHPETVFHYLLECPAHCAPRNRLQRAVGHERFNMAALLTDSANLKHLFRFIDHTKRF</sequence>
<dbReference type="OrthoDB" id="3267074at2759"/>